<sequence>MAPTNAPASSTNSKSPSQIPPNPSPAQYSPPSSSSSGGTKPTGIRKLLPARARKVVPKRHDYFKPGVYYGKRHNVEPERLWDWEVEDGELRAVYLGTDPVLREKHRKKRDQGQSQETQRESEGQEGQQGQEMDGAKDSASPAFLPAARIDSVGGGVGIGVVKGRKMVLCVDCEVEVRDIKEGLLRKAKCAACEGKSTERVKEGRRKVRGEGLDRLL</sequence>
<evidence type="ECO:0000313" key="2">
    <source>
        <dbReference type="Proteomes" id="UP001186974"/>
    </source>
</evidence>
<name>A0ACC3DXX0_9PEZI</name>
<proteinExistence type="predicted"/>
<accession>A0ACC3DXX0</accession>
<comment type="caution">
    <text evidence="1">The sequence shown here is derived from an EMBL/GenBank/DDBJ whole genome shotgun (WGS) entry which is preliminary data.</text>
</comment>
<organism evidence="1 2">
    <name type="scientific">Coniosporium uncinatum</name>
    <dbReference type="NCBI Taxonomy" id="93489"/>
    <lineage>
        <taxon>Eukaryota</taxon>
        <taxon>Fungi</taxon>
        <taxon>Dikarya</taxon>
        <taxon>Ascomycota</taxon>
        <taxon>Pezizomycotina</taxon>
        <taxon>Dothideomycetes</taxon>
        <taxon>Dothideomycetes incertae sedis</taxon>
        <taxon>Coniosporium</taxon>
    </lineage>
</organism>
<evidence type="ECO:0000313" key="1">
    <source>
        <dbReference type="EMBL" id="KAK3081446.1"/>
    </source>
</evidence>
<reference evidence="1" key="1">
    <citation type="submission" date="2024-09" db="EMBL/GenBank/DDBJ databases">
        <title>Black Yeasts Isolated from many extreme environments.</title>
        <authorList>
            <person name="Coleine C."/>
            <person name="Stajich J.E."/>
            <person name="Selbmann L."/>
        </authorList>
    </citation>
    <scope>NUCLEOTIDE SEQUENCE</scope>
    <source>
        <strain evidence="1">CCFEE 5737</strain>
    </source>
</reference>
<protein>
    <submittedName>
        <fullName evidence="1">Uncharacterized protein</fullName>
    </submittedName>
</protein>
<keyword evidence="2" id="KW-1185">Reference proteome</keyword>
<gene>
    <name evidence="1" type="ORF">LTS18_006609</name>
</gene>
<dbReference type="EMBL" id="JAWDJW010000161">
    <property type="protein sequence ID" value="KAK3081446.1"/>
    <property type="molecule type" value="Genomic_DNA"/>
</dbReference>
<dbReference type="Proteomes" id="UP001186974">
    <property type="component" value="Unassembled WGS sequence"/>
</dbReference>